<dbReference type="PROSITE" id="PS50198">
    <property type="entry name" value="PPIC_PPIASE_2"/>
    <property type="match status" value="2"/>
</dbReference>
<organism evidence="14 15">
    <name type="scientific">Natronoflexus pectinivorans</name>
    <dbReference type="NCBI Taxonomy" id="682526"/>
    <lineage>
        <taxon>Bacteria</taxon>
        <taxon>Pseudomonadati</taxon>
        <taxon>Bacteroidota</taxon>
        <taxon>Bacteroidia</taxon>
        <taxon>Marinilabiliales</taxon>
        <taxon>Marinilabiliaceae</taxon>
        <taxon>Natronoflexus</taxon>
    </lineage>
</organism>
<evidence type="ECO:0000313" key="15">
    <source>
        <dbReference type="Proteomes" id="UP000295221"/>
    </source>
</evidence>
<dbReference type="EMBL" id="SLWK01000017">
    <property type="protein sequence ID" value="TCO04947.1"/>
    <property type="molecule type" value="Genomic_DNA"/>
</dbReference>
<evidence type="ECO:0000256" key="3">
    <source>
        <dbReference type="ARBA" id="ARBA00022519"/>
    </source>
</evidence>
<evidence type="ECO:0000313" key="14">
    <source>
        <dbReference type="EMBL" id="TCO04947.1"/>
    </source>
</evidence>
<dbReference type="Gene3D" id="3.10.50.40">
    <property type="match status" value="1"/>
</dbReference>
<keyword evidence="4 12" id="KW-0812">Transmembrane</keyword>
<proteinExistence type="inferred from homology"/>
<gene>
    <name evidence="14" type="ORF">EV194_11712</name>
</gene>
<protein>
    <recommendedName>
        <fullName evidence="9">Periplasmic chaperone PpiD</fullName>
    </recommendedName>
    <alternativeName>
        <fullName evidence="10">Periplasmic folding chaperone</fullName>
    </alternativeName>
</protein>
<accession>A0A4R2GAH3</accession>
<comment type="subcellular location">
    <subcellularLocation>
        <location evidence="1">Cell inner membrane</location>
        <topology evidence="1">Single-pass type II membrane protein</topology>
        <orientation evidence="1">Periplasmic side</orientation>
    </subcellularLocation>
</comment>
<keyword evidence="3" id="KW-0997">Cell inner membrane</keyword>
<keyword evidence="5 12" id="KW-1133">Transmembrane helix</keyword>
<feature type="transmembrane region" description="Helical" evidence="12">
    <location>
        <begin position="12"/>
        <end position="33"/>
    </location>
</feature>
<dbReference type="AlphaFoldDB" id="A0A4R2GAH3"/>
<keyword evidence="11 14" id="KW-0413">Isomerase</keyword>
<feature type="domain" description="PpiC" evidence="13">
    <location>
        <begin position="346"/>
        <end position="441"/>
    </location>
</feature>
<evidence type="ECO:0000256" key="9">
    <source>
        <dbReference type="ARBA" id="ARBA00040743"/>
    </source>
</evidence>
<dbReference type="InterPro" id="IPR052029">
    <property type="entry name" value="PpiD_chaperone"/>
</dbReference>
<dbReference type="Proteomes" id="UP000295221">
    <property type="component" value="Unassembled WGS sequence"/>
</dbReference>
<dbReference type="PROSITE" id="PS01096">
    <property type="entry name" value="PPIC_PPIASE_1"/>
    <property type="match status" value="1"/>
</dbReference>
<dbReference type="PANTHER" id="PTHR47529:SF1">
    <property type="entry name" value="PERIPLASMIC CHAPERONE PPID"/>
    <property type="match status" value="1"/>
</dbReference>
<name>A0A4R2GAH3_9BACT</name>
<dbReference type="InterPro" id="IPR023058">
    <property type="entry name" value="PPIase_PpiC_CS"/>
</dbReference>
<dbReference type="PANTHER" id="PTHR47529">
    <property type="entry name" value="PEPTIDYL-PROLYL CIS-TRANS ISOMERASE D"/>
    <property type="match status" value="1"/>
</dbReference>
<keyword evidence="15" id="KW-1185">Reference proteome</keyword>
<dbReference type="Pfam" id="PF13623">
    <property type="entry name" value="SurA_N_2"/>
    <property type="match status" value="1"/>
</dbReference>
<evidence type="ECO:0000256" key="2">
    <source>
        <dbReference type="ARBA" id="ARBA00022475"/>
    </source>
</evidence>
<dbReference type="OrthoDB" id="9812372at2"/>
<reference evidence="14 15" key="1">
    <citation type="submission" date="2019-03" db="EMBL/GenBank/DDBJ databases">
        <title>Genomic Encyclopedia of Type Strains, Phase IV (KMG-IV): sequencing the most valuable type-strain genomes for metagenomic binning, comparative biology and taxonomic classification.</title>
        <authorList>
            <person name="Goeker M."/>
        </authorList>
    </citation>
    <scope>NUCLEOTIDE SEQUENCE [LARGE SCALE GENOMIC DNA]</scope>
    <source>
        <strain evidence="14 15">DSM 24179</strain>
    </source>
</reference>
<evidence type="ECO:0000256" key="10">
    <source>
        <dbReference type="ARBA" id="ARBA00042775"/>
    </source>
</evidence>
<comment type="similarity">
    <text evidence="8">Belongs to the PpiD chaperone family.</text>
</comment>
<dbReference type="Pfam" id="PF13616">
    <property type="entry name" value="Rotamase_3"/>
    <property type="match status" value="1"/>
</dbReference>
<keyword evidence="11" id="KW-0697">Rotamase</keyword>
<comment type="caution">
    <text evidence="14">The sequence shown here is derived from an EMBL/GenBank/DDBJ whole genome shotgun (WGS) entry which is preliminary data.</text>
</comment>
<keyword evidence="7" id="KW-0143">Chaperone</keyword>
<evidence type="ECO:0000256" key="12">
    <source>
        <dbReference type="SAM" id="Phobius"/>
    </source>
</evidence>
<dbReference type="RefSeq" id="WP_132435159.1">
    <property type="nucleotide sequence ID" value="NZ_SLWK01000017.1"/>
</dbReference>
<evidence type="ECO:0000256" key="1">
    <source>
        <dbReference type="ARBA" id="ARBA00004382"/>
    </source>
</evidence>
<evidence type="ECO:0000256" key="8">
    <source>
        <dbReference type="ARBA" id="ARBA00038408"/>
    </source>
</evidence>
<keyword evidence="2" id="KW-1003">Cell membrane</keyword>
<sequence>MATLETLRRKGGLLVAIFIGFALFAFIMMDFMGSGGSVFSGSQDEVANINGTSVSIQEFQNRVTEMEEFNKLNRGVSSLSEEEVHRLREEVWMQMVNQILLEEQYEELGIRVTSEELMDMVTGRNIHPAIRQHPLFANPQTGAFDQQQVVNFLMMKNSDHIAYFYWMMMEEQLMNERAYNKFSTAIKRGMFVPSIWKDSEISSRSHAVDFEFVTARFTSIDDADVIVTDNEIRDYYNRNRNRFKQEASRAIEYVTFVIEPTEEDRRAAEDWINNMYDRFSAEDLDAAQFVNLNSDEPFTGRNYRASELSSRLEQFVTNASVGDVHGPYLENESYRLTRLVAVNNIPDSVRARHILIQEMTPAESHAVADSLMNLIIGGANFATLAREYSTDPGSAVNGGDLGWFREGMMVQPFNDAAFQGSTGDIVKVETQFGVHIINIQQQGRPTPKYQIATLARNINYSSRTYQDVYTRATRFAAVNNTPEKFNQAIEEEGLTKRFGRNIRENDRSVGALQNSREVVRWAYEASEGAMSPAFELGDQFVVAHLTTVNREGVRPLADVRSEIERQLRNDKKAEILKARFQDKAATGLDMEAIAEALGETVMVANGVTFGSFQVPGAGVEPALVSLAAHAPLNQISVPVRGNNGVYVVRVTNIEEREPSVENIMREINQNLTMKVDHHLIENMIEEASIVDRRLRFY</sequence>
<dbReference type="SUPFAM" id="SSF54534">
    <property type="entry name" value="FKBP-like"/>
    <property type="match status" value="1"/>
</dbReference>
<dbReference type="InterPro" id="IPR000297">
    <property type="entry name" value="PPIase_PpiC"/>
</dbReference>
<dbReference type="SUPFAM" id="SSF109998">
    <property type="entry name" value="Triger factor/SurA peptide-binding domain-like"/>
    <property type="match status" value="1"/>
</dbReference>
<evidence type="ECO:0000256" key="6">
    <source>
        <dbReference type="ARBA" id="ARBA00023136"/>
    </source>
</evidence>
<dbReference type="InterPro" id="IPR046357">
    <property type="entry name" value="PPIase_dom_sf"/>
</dbReference>
<dbReference type="GO" id="GO:0003755">
    <property type="term" value="F:peptidyl-prolyl cis-trans isomerase activity"/>
    <property type="evidence" value="ECO:0007669"/>
    <property type="project" value="UniProtKB-KW"/>
</dbReference>
<dbReference type="InterPro" id="IPR027304">
    <property type="entry name" value="Trigger_fact/SurA_dom_sf"/>
</dbReference>
<dbReference type="GO" id="GO:0005886">
    <property type="term" value="C:plasma membrane"/>
    <property type="evidence" value="ECO:0007669"/>
    <property type="project" value="UniProtKB-SubCell"/>
</dbReference>
<feature type="domain" description="PpiC" evidence="13">
    <location>
        <begin position="537"/>
        <end position="652"/>
    </location>
</feature>
<evidence type="ECO:0000256" key="7">
    <source>
        <dbReference type="ARBA" id="ARBA00023186"/>
    </source>
</evidence>
<evidence type="ECO:0000259" key="13">
    <source>
        <dbReference type="PROSITE" id="PS50198"/>
    </source>
</evidence>
<evidence type="ECO:0000256" key="11">
    <source>
        <dbReference type="PROSITE-ProRule" id="PRU00278"/>
    </source>
</evidence>
<evidence type="ECO:0000256" key="4">
    <source>
        <dbReference type="ARBA" id="ARBA00022692"/>
    </source>
</evidence>
<evidence type="ECO:0000256" key="5">
    <source>
        <dbReference type="ARBA" id="ARBA00022989"/>
    </source>
</evidence>
<keyword evidence="6 12" id="KW-0472">Membrane</keyword>